<evidence type="ECO:0000256" key="1">
    <source>
        <dbReference type="SAM" id="MobiDB-lite"/>
    </source>
</evidence>
<evidence type="ECO:0000313" key="2">
    <source>
        <dbReference type="EMBL" id="EHK46449.1"/>
    </source>
</evidence>
<dbReference type="EMBL" id="ABDG02000022">
    <property type="protein sequence ID" value="EHK46449.1"/>
    <property type="molecule type" value="Genomic_DNA"/>
</dbReference>
<name>G9NSQ4_HYPAI</name>
<keyword evidence="3" id="KW-1185">Reference proteome</keyword>
<organism evidence="2 3">
    <name type="scientific">Hypocrea atroviridis (strain ATCC 20476 / IMI 206040)</name>
    <name type="common">Trichoderma atroviride</name>
    <dbReference type="NCBI Taxonomy" id="452589"/>
    <lineage>
        <taxon>Eukaryota</taxon>
        <taxon>Fungi</taxon>
        <taxon>Dikarya</taxon>
        <taxon>Ascomycota</taxon>
        <taxon>Pezizomycotina</taxon>
        <taxon>Sordariomycetes</taxon>
        <taxon>Hypocreomycetidae</taxon>
        <taxon>Hypocreales</taxon>
        <taxon>Hypocreaceae</taxon>
        <taxon>Trichoderma</taxon>
    </lineage>
</organism>
<dbReference type="Proteomes" id="UP000005426">
    <property type="component" value="Unassembled WGS sequence"/>
</dbReference>
<feature type="region of interest" description="Disordered" evidence="1">
    <location>
        <begin position="35"/>
        <end position="56"/>
    </location>
</feature>
<protein>
    <submittedName>
        <fullName evidence="2">Uncharacterized protein</fullName>
    </submittedName>
</protein>
<dbReference type="HOGENOM" id="CLU_2527752_0_0_1"/>
<dbReference type="AlphaFoldDB" id="G9NSQ4"/>
<evidence type="ECO:0000313" key="3">
    <source>
        <dbReference type="Proteomes" id="UP000005426"/>
    </source>
</evidence>
<accession>G9NSQ4</accession>
<sequence length="84" mass="9520">MALALAMSVSGHLALIGSLPLGRSELNNRNLLRWPKPNLAEPGRHTGHSPPQADEQRPVRGEVIFSLMCFNWNWVIFWGGFRWL</sequence>
<gene>
    <name evidence="2" type="ORF">TRIATDRAFT_256436</name>
</gene>
<proteinExistence type="predicted"/>
<comment type="caution">
    <text evidence="2">The sequence shown here is derived from an EMBL/GenBank/DDBJ whole genome shotgun (WGS) entry which is preliminary data.</text>
</comment>
<reference evidence="2 3" key="1">
    <citation type="journal article" date="2011" name="Genome Biol.">
        <title>Comparative genome sequence analysis underscores mycoparasitism as the ancestral life style of Trichoderma.</title>
        <authorList>
            <person name="Kubicek C.P."/>
            <person name="Herrera-Estrella A."/>
            <person name="Seidl-Seiboth V."/>
            <person name="Martinez D.A."/>
            <person name="Druzhinina I.S."/>
            <person name="Thon M."/>
            <person name="Zeilinger S."/>
            <person name="Casas-Flores S."/>
            <person name="Horwitz B.A."/>
            <person name="Mukherjee P.K."/>
            <person name="Mukherjee M."/>
            <person name="Kredics L."/>
            <person name="Alcaraz L.D."/>
            <person name="Aerts A."/>
            <person name="Antal Z."/>
            <person name="Atanasova L."/>
            <person name="Cervantes-Badillo M.G."/>
            <person name="Challacombe J."/>
            <person name="Chertkov O."/>
            <person name="McCluskey K."/>
            <person name="Coulpier F."/>
            <person name="Deshpande N."/>
            <person name="von Doehren H."/>
            <person name="Ebbole D.J."/>
            <person name="Esquivel-Naranjo E.U."/>
            <person name="Fekete E."/>
            <person name="Flipphi M."/>
            <person name="Glaser F."/>
            <person name="Gomez-Rodriguez E.Y."/>
            <person name="Gruber S."/>
            <person name="Han C."/>
            <person name="Henrissat B."/>
            <person name="Hermosa R."/>
            <person name="Hernandez-Onate M."/>
            <person name="Karaffa L."/>
            <person name="Kosti I."/>
            <person name="Le Crom S."/>
            <person name="Lindquist E."/>
            <person name="Lucas S."/>
            <person name="Luebeck M."/>
            <person name="Luebeck P.S."/>
            <person name="Margeot A."/>
            <person name="Metz B."/>
            <person name="Misra M."/>
            <person name="Nevalainen H."/>
            <person name="Omann M."/>
            <person name="Packer N."/>
            <person name="Perrone G."/>
            <person name="Uresti-Rivera E.E."/>
            <person name="Salamov A."/>
            <person name="Schmoll M."/>
            <person name="Seiboth B."/>
            <person name="Shapiro H."/>
            <person name="Sukno S."/>
            <person name="Tamayo-Ramos J.A."/>
            <person name="Tisch D."/>
            <person name="Wiest A."/>
            <person name="Wilkinson H.H."/>
            <person name="Zhang M."/>
            <person name="Coutinho P.M."/>
            <person name="Kenerley C.M."/>
            <person name="Monte E."/>
            <person name="Baker S.E."/>
            <person name="Grigoriev I.V."/>
        </authorList>
    </citation>
    <scope>NUCLEOTIDE SEQUENCE [LARGE SCALE GENOMIC DNA]</scope>
    <source>
        <strain evidence="3">ATCC 20476 / IMI 206040</strain>
    </source>
</reference>